<gene>
    <name evidence="1" type="ORF">GH808_06980</name>
</gene>
<evidence type="ECO:0000313" key="1">
    <source>
        <dbReference type="EMBL" id="MBC3804178.1"/>
    </source>
</evidence>
<sequence length="122" mass="14220">MDTVLKVNTETEKKATHATDREKLTKRYISKNQGLFKVVNKIKLWPSKSGMLHSIKSIDRNGDLAVITTFCGETFTVRDSKNSRSARWLRNRWYMKACPRCGIPDWKLAKYSTTVFYDGRQR</sequence>
<keyword evidence="2" id="KW-1185">Reference proteome</keyword>
<organism evidence="1 2">
    <name type="scientific">Acetobacterium fimetarium</name>
    <dbReference type="NCBI Taxonomy" id="52691"/>
    <lineage>
        <taxon>Bacteria</taxon>
        <taxon>Bacillati</taxon>
        <taxon>Bacillota</taxon>
        <taxon>Clostridia</taxon>
        <taxon>Eubacteriales</taxon>
        <taxon>Eubacteriaceae</taxon>
        <taxon>Acetobacterium</taxon>
    </lineage>
</organism>
<accession>A0ABR6WUS9</accession>
<proteinExistence type="predicted"/>
<dbReference type="RefSeq" id="WP_186842065.1">
    <property type="nucleotide sequence ID" value="NZ_WJBC01000008.1"/>
</dbReference>
<dbReference type="InterPro" id="IPR023878">
    <property type="entry name" value="Pyrrolysyl-tRNA_ligase_N"/>
</dbReference>
<dbReference type="NCBIfam" id="TIGR03912">
    <property type="entry name" value="PylS_Nterm"/>
    <property type="match status" value="1"/>
</dbReference>
<dbReference type="EMBL" id="WJBC01000008">
    <property type="protein sequence ID" value="MBC3804178.1"/>
    <property type="molecule type" value="Genomic_DNA"/>
</dbReference>
<comment type="caution">
    <text evidence="1">The sequence shown here is derived from an EMBL/GenBank/DDBJ whole genome shotgun (WGS) entry which is preliminary data.</text>
</comment>
<protein>
    <recommendedName>
        <fullName evidence="3">Pyrrolysyl-tRNA synthetase, N-terminal region</fullName>
    </recommendedName>
</protein>
<name>A0ABR6WUS9_9FIRM</name>
<dbReference type="Proteomes" id="UP000603234">
    <property type="component" value="Unassembled WGS sequence"/>
</dbReference>
<evidence type="ECO:0000313" key="2">
    <source>
        <dbReference type="Proteomes" id="UP000603234"/>
    </source>
</evidence>
<evidence type="ECO:0008006" key="3">
    <source>
        <dbReference type="Google" id="ProtNLM"/>
    </source>
</evidence>
<reference evidence="1 2" key="1">
    <citation type="journal article" date="2020" name="mSystems">
        <title>Defining Genomic and Predicted Metabolic Features of the Acetobacterium Genus.</title>
        <authorList>
            <person name="Ross D.E."/>
            <person name="Marshall C.W."/>
            <person name="Gulliver D."/>
            <person name="May H.D."/>
            <person name="Norman R.S."/>
        </authorList>
    </citation>
    <scope>NUCLEOTIDE SEQUENCE [LARGE SCALE GENOMIC DNA]</scope>
    <source>
        <strain evidence="1 2">DSM 8238</strain>
    </source>
</reference>